<evidence type="ECO:0000313" key="1">
    <source>
        <dbReference type="EMBL" id="GFD23064.1"/>
    </source>
</evidence>
<dbReference type="EMBL" id="BKCJ011342160">
    <property type="protein sequence ID" value="GFD23064.1"/>
    <property type="molecule type" value="Genomic_DNA"/>
</dbReference>
<dbReference type="AlphaFoldDB" id="A0A699UTE9"/>
<name>A0A699UTE9_TANCI</name>
<comment type="caution">
    <text evidence="1">The sequence shown here is derived from an EMBL/GenBank/DDBJ whole genome shotgun (WGS) entry which is preliminary data.</text>
</comment>
<reference evidence="1" key="1">
    <citation type="journal article" date="2019" name="Sci. Rep.">
        <title>Draft genome of Tanacetum cinerariifolium, the natural source of mosquito coil.</title>
        <authorList>
            <person name="Yamashiro T."/>
            <person name="Shiraishi A."/>
            <person name="Satake H."/>
            <person name="Nakayama K."/>
        </authorList>
    </citation>
    <scope>NUCLEOTIDE SEQUENCE</scope>
</reference>
<protein>
    <submittedName>
        <fullName evidence="1">Uncharacterized protein</fullName>
    </submittedName>
</protein>
<organism evidence="1">
    <name type="scientific">Tanacetum cinerariifolium</name>
    <name type="common">Dalmatian daisy</name>
    <name type="synonym">Chrysanthemum cinerariifolium</name>
    <dbReference type="NCBI Taxonomy" id="118510"/>
    <lineage>
        <taxon>Eukaryota</taxon>
        <taxon>Viridiplantae</taxon>
        <taxon>Streptophyta</taxon>
        <taxon>Embryophyta</taxon>
        <taxon>Tracheophyta</taxon>
        <taxon>Spermatophyta</taxon>
        <taxon>Magnoliopsida</taxon>
        <taxon>eudicotyledons</taxon>
        <taxon>Gunneridae</taxon>
        <taxon>Pentapetalae</taxon>
        <taxon>asterids</taxon>
        <taxon>campanulids</taxon>
        <taxon>Asterales</taxon>
        <taxon>Asteraceae</taxon>
        <taxon>Asteroideae</taxon>
        <taxon>Anthemideae</taxon>
        <taxon>Anthemidinae</taxon>
        <taxon>Tanacetum</taxon>
    </lineage>
</organism>
<feature type="non-terminal residue" evidence="1">
    <location>
        <position position="1"/>
    </location>
</feature>
<gene>
    <name evidence="1" type="ORF">Tci_895033</name>
</gene>
<accession>A0A699UTE9</accession>
<proteinExistence type="predicted"/>
<sequence>SYATYRVVLHGLPAVVQAVADGHAVALEEYAATDATVAAPALLGHALRGHPLHRRYQQRAAATAGAAPEPTASQRAPAFRLRPRAVLLGLYRGHFHLRHWRRPFAL</sequence>
<feature type="non-terminal residue" evidence="1">
    <location>
        <position position="106"/>
    </location>
</feature>